<evidence type="ECO:0000313" key="2">
    <source>
        <dbReference type="EMBL" id="SOD98112.1"/>
    </source>
</evidence>
<protein>
    <submittedName>
        <fullName evidence="2">Nitrile hydratase accessory protein</fullName>
    </submittedName>
</protein>
<sequence>MPSDATAPTPVPERPFAEPWQAQAFAVAVHLSQRGLFTWTEWTETFGATLAMARAAGQPDTDGSAYWRHWVTALEVMLAARDVADKDTLEALKAAWADAYRATPHGEPVRLKGG</sequence>
<dbReference type="Gene3D" id="1.10.472.20">
    <property type="entry name" value="Nitrile hydratase, beta subunit"/>
    <property type="match status" value="1"/>
</dbReference>
<dbReference type="Pfam" id="PF21006">
    <property type="entry name" value="NHase_beta_N"/>
    <property type="match status" value="1"/>
</dbReference>
<reference evidence="2 3" key="1">
    <citation type="submission" date="2017-09" db="EMBL/GenBank/DDBJ databases">
        <authorList>
            <person name="Ehlers B."/>
            <person name="Leendertz F.H."/>
        </authorList>
    </citation>
    <scope>NUCLEOTIDE SEQUENCE [LARGE SCALE GENOMIC DNA]</scope>
    <source>
        <strain evidence="2 3">USBA 140</strain>
    </source>
</reference>
<dbReference type="RefSeq" id="WP_097280296.1">
    <property type="nucleotide sequence ID" value="NZ_OCNJ01000007.1"/>
</dbReference>
<dbReference type="Proteomes" id="UP000219621">
    <property type="component" value="Unassembled WGS sequence"/>
</dbReference>
<gene>
    <name evidence="2" type="ORF">SAMN05421508_107199</name>
</gene>
<dbReference type="InterPro" id="IPR008990">
    <property type="entry name" value="Elect_transpt_acc-like_dom_sf"/>
</dbReference>
<accession>A0A286GRI9</accession>
<dbReference type="NCBIfam" id="TIGR03889">
    <property type="entry name" value="nitrile_acc"/>
    <property type="match status" value="1"/>
</dbReference>
<name>A0A286GRI9_9PROT</name>
<dbReference type="InterPro" id="IPR049054">
    <property type="entry name" value="CN_hydtase_beta-like_N"/>
</dbReference>
<evidence type="ECO:0000313" key="3">
    <source>
        <dbReference type="Proteomes" id="UP000219621"/>
    </source>
</evidence>
<dbReference type="EMBL" id="OCNJ01000007">
    <property type="protein sequence ID" value="SOD98112.1"/>
    <property type="molecule type" value="Genomic_DNA"/>
</dbReference>
<proteinExistence type="predicted"/>
<dbReference type="InterPro" id="IPR042262">
    <property type="entry name" value="CN_hydtase_beta_C"/>
</dbReference>
<dbReference type="InterPro" id="IPR023808">
    <property type="entry name" value="Nitrile_Hydratase_acc_put"/>
</dbReference>
<dbReference type="SUPFAM" id="SSF50090">
    <property type="entry name" value="Electron transport accessory proteins"/>
    <property type="match status" value="1"/>
</dbReference>
<keyword evidence="3" id="KW-1185">Reference proteome</keyword>
<organism evidence="2 3">
    <name type="scientific">Caenispirillum bisanense</name>
    <dbReference type="NCBI Taxonomy" id="414052"/>
    <lineage>
        <taxon>Bacteria</taxon>
        <taxon>Pseudomonadati</taxon>
        <taxon>Pseudomonadota</taxon>
        <taxon>Alphaproteobacteria</taxon>
        <taxon>Rhodospirillales</taxon>
        <taxon>Novispirillaceae</taxon>
        <taxon>Caenispirillum</taxon>
    </lineage>
</organism>
<dbReference type="OrthoDB" id="9811616at2"/>
<feature type="domain" description="Nitrile hydratase beta subunit-like N-terminal" evidence="1">
    <location>
        <begin position="12"/>
        <end position="99"/>
    </location>
</feature>
<dbReference type="AlphaFoldDB" id="A0A286GRI9"/>
<evidence type="ECO:0000259" key="1">
    <source>
        <dbReference type="Pfam" id="PF21006"/>
    </source>
</evidence>